<dbReference type="AntiFam" id="ANF00047">
    <property type="entry name" value="Overlaps RNaseP, same strand"/>
</dbReference>
<keyword evidence="3" id="KW-1185">Reference proteome</keyword>
<feature type="compositionally biased region" description="Basic and acidic residues" evidence="1">
    <location>
        <begin position="37"/>
        <end position="53"/>
    </location>
</feature>
<proteinExistence type="predicted"/>
<gene>
    <name evidence="2" type="ORF">SAMN04488238_103206</name>
</gene>
<dbReference type="EMBL" id="FNOM01000003">
    <property type="protein sequence ID" value="SDW73122.1"/>
    <property type="molecule type" value="Genomic_DNA"/>
</dbReference>
<accession>A0A1H2VXI2</accession>
<sequence length="94" mass="10645">MWPLGPARFDIDPPRAALYGMPSRGWLDDRVPARVRKDTIGREESPDSMKEGCRVTPGRGNPRESATENRRPHRPGNRSGVTVKRWGKSPPRAW</sequence>
<evidence type="ECO:0000256" key="1">
    <source>
        <dbReference type="SAM" id="MobiDB-lite"/>
    </source>
</evidence>
<reference evidence="2 3" key="1">
    <citation type="submission" date="2016-10" db="EMBL/GenBank/DDBJ databases">
        <authorList>
            <person name="de Groot N.N."/>
        </authorList>
    </citation>
    <scope>NUCLEOTIDE SEQUENCE [LARGE SCALE GENOMIC DNA]</scope>
    <source>
        <strain evidence="2 3">CGMCC 1.8894</strain>
    </source>
</reference>
<organism evidence="2 3">
    <name type="scientific">Roseicitreum antarcticum</name>
    <dbReference type="NCBI Taxonomy" id="564137"/>
    <lineage>
        <taxon>Bacteria</taxon>
        <taxon>Pseudomonadati</taxon>
        <taxon>Pseudomonadota</taxon>
        <taxon>Alphaproteobacteria</taxon>
        <taxon>Rhodobacterales</taxon>
        <taxon>Paracoccaceae</taxon>
        <taxon>Roseicitreum</taxon>
    </lineage>
</organism>
<dbReference type="STRING" id="564137.SAMN04488238_103206"/>
<evidence type="ECO:0000313" key="2">
    <source>
        <dbReference type="EMBL" id="SDW73122.1"/>
    </source>
</evidence>
<protein>
    <submittedName>
        <fullName evidence="2">Uncharacterized protein</fullName>
    </submittedName>
</protein>
<evidence type="ECO:0000313" key="3">
    <source>
        <dbReference type="Proteomes" id="UP000198539"/>
    </source>
</evidence>
<feature type="compositionally biased region" description="Basic and acidic residues" evidence="1">
    <location>
        <begin position="61"/>
        <end position="70"/>
    </location>
</feature>
<dbReference type="Proteomes" id="UP000198539">
    <property type="component" value="Unassembled WGS sequence"/>
</dbReference>
<feature type="region of interest" description="Disordered" evidence="1">
    <location>
        <begin position="37"/>
        <end position="94"/>
    </location>
</feature>
<dbReference type="AlphaFoldDB" id="A0A1H2VXI2"/>
<name>A0A1H2VXI2_9RHOB</name>